<dbReference type="VEuPathDB" id="FungiDB:F503_04903"/>
<organism evidence="3 4">
    <name type="scientific">Ophiostoma piceae (strain UAMH 11346)</name>
    <name type="common">Sap stain fungus</name>
    <dbReference type="NCBI Taxonomy" id="1262450"/>
    <lineage>
        <taxon>Eukaryota</taxon>
        <taxon>Fungi</taxon>
        <taxon>Dikarya</taxon>
        <taxon>Ascomycota</taxon>
        <taxon>Pezizomycotina</taxon>
        <taxon>Sordariomycetes</taxon>
        <taxon>Sordariomycetidae</taxon>
        <taxon>Ophiostomatales</taxon>
        <taxon>Ophiostomataceae</taxon>
        <taxon>Ophiostoma</taxon>
    </lineage>
</organism>
<evidence type="ECO:0000256" key="1">
    <source>
        <dbReference type="ARBA" id="ARBA00022737"/>
    </source>
</evidence>
<dbReference type="eggNOG" id="ENOG502SMA9">
    <property type="taxonomic scope" value="Eukaryota"/>
</dbReference>
<feature type="domain" description="Nephrocystin 3-like N-terminal" evidence="2">
    <location>
        <begin position="272"/>
        <end position="452"/>
    </location>
</feature>
<dbReference type="SUPFAM" id="SSF52540">
    <property type="entry name" value="P-loop containing nucleoside triphosphate hydrolases"/>
    <property type="match status" value="1"/>
</dbReference>
<gene>
    <name evidence="3" type="ORF">F503_04903</name>
</gene>
<dbReference type="Gene3D" id="3.40.50.300">
    <property type="entry name" value="P-loop containing nucleotide triphosphate hydrolases"/>
    <property type="match status" value="1"/>
</dbReference>
<evidence type="ECO:0000259" key="2">
    <source>
        <dbReference type="Pfam" id="PF24883"/>
    </source>
</evidence>
<sequence length="530" mass="59315">MLDPVTAIGLASAIVAFVDFGYKVVKGAAEMYNGVDGALGENMTREAVVKQMMSLSARLQSPDSSHMVGQDRALCVLSSECHKISSDLLRLLESLRPAKPNSKSHSLRASLKAKIKDSERRDLEKRLDSCRAQLALHLNFANIASVDKLSEYVRGNPEALSALQNQVSELSTLVCAMGLATQQLIATQRRSVDKILYDSILESLAFGGLRHREDNIMEAHDKTLQWIFDNTAREKHDSLLKKHAASPGDEYNGFYRHERGEITVEDSALRLQEQKKLLNWLSSGSGIFHVSGKMGAGKSTFMKFLGMHSETRKRLKEWAAGEYELVVASFYFWRVGSPLQKSLAGLCRSLLHDVLKAHPDLIPDVFPDTWKTAVQASLTEQVRPEIREAEVREAFSRLVSNISLRTKHRFCFFIDGLDEYETTGSFDAADMANQLNAWTLASGNIKFCVSSREHNEFMGAFPSAQRLRLHEVTRLDIQLFVQERLSDYKSLDGYWDVVHSIVDKAAGVFIWVSTVVQRISPMSFSSSTST</sequence>
<keyword evidence="4" id="KW-1185">Reference proteome</keyword>
<dbReference type="InterPro" id="IPR027417">
    <property type="entry name" value="P-loop_NTPase"/>
</dbReference>
<dbReference type="InterPro" id="IPR056884">
    <property type="entry name" value="NPHP3-like_N"/>
</dbReference>
<dbReference type="PANTHER" id="PTHR10039">
    <property type="entry name" value="AMELOGENIN"/>
    <property type="match status" value="1"/>
</dbReference>
<evidence type="ECO:0000313" key="3">
    <source>
        <dbReference type="EMBL" id="EPE04055.1"/>
    </source>
</evidence>
<proteinExistence type="predicted"/>
<dbReference type="PANTHER" id="PTHR10039:SF5">
    <property type="entry name" value="NACHT DOMAIN-CONTAINING PROTEIN"/>
    <property type="match status" value="1"/>
</dbReference>
<dbReference type="STRING" id="1262450.S3CTN0"/>
<keyword evidence="1" id="KW-0677">Repeat</keyword>
<accession>S3CTN0</accession>
<name>S3CTN0_OPHP1</name>
<dbReference type="HOGENOM" id="CLU_002341_4_2_1"/>
<protein>
    <recommendedName>
        <fullName evidence="2">Nephrocystin 3-like N-terminal domain-containing protein</fullName>
    </recommendedName>
</protein>
<dbReference type="Proteomes" id="UP000016923">
    <property type="component" value="Unassembled WGS sequence"/>
</dbReference>
<dbReference type="OrthoDB" id="443402at2759"/>
<dbReference type="AlphaFoldDB" id="S3CTN0"/>
<evidence type="ECO:0000313" key="4">
    <source>
        <dbReference type="Proteomes" id="UP000016923"/>
    </source>
</evidence>
<reference evidence="3 4" key="1">
    <citation type="journal article" date="2013" name="BMC Genomics">
        <title>The genome and transcriptome of the pine saprophyte Ophiostoma piceae, and a comparison with the bark beetle-associated pine pathogen Grosmannia clavigera.</title>
        <authorList>
            <person name="Haridas S."/>
            <person name="Wang Y."/>
            <person name="Lim L."/>
            <person name="Massoumi Alamouti S."/>
            <person name="Jackman S."/>
            <person name="Docking R."/>
            <person name="Robertson G."/>
            <person name="Birol I."/>
            <person name="Bohlmann J."/>
            <person name="Breuil C."/>
        </authorList>
    </citation>
    <scope>NUCLEOTIDE SEQUENCE [LARGE SCALE GENOMIC DNA]</scope>
    <source>
        <strain evidence="3 4">UAMH 11346</strain>
    </source>
</reference>
<dbReference type="Pfam" id="PF24883">
    <property type="entry name" value="NPHP3_N"/>
    <property type="match status" value="1"/>
</dbReference>
<dbReference type="EMBL" id="KE148163">
    <property type="protein sequence ID" value="EPE04055.1"/>
    <property type="molecule type" value="Genomic_DNA"/>
</dbReference>
<dbReference type="OMA" id="FWRNGSK"/>